<comment type="catalytic activity">
    <reaction evidence="8">
        <text>L-aspartate(89)-[ribosomal protein uS12]-hydrogen + (sulfur carrier)-SH + AH2 + 2 S-adenosyl-L-methionine = 3-methylsulfanyl-L-aspartate(89)-[ribosomal protein uS12]-hydrogen + (sulfur carrier)-H + 5'-deoxyadenosine + L-methionine + A + S-adenosyl-L-homocysteine + 2 H(+)</text>
        <dbReference type="Rhea" id="RHEA:37087"/>
        <dbReference type="Rhea" id="RHEA-COMP:10460"/>
        <dbReference type="Rhea" id="RHEA-COMP:10461"/>
        <dbReference type="Rhea" id="RHEA-COMP:14737"/>
        <dbReference type="Rhea" id="RHEA-COMP:14739"/>
        <dbReference type="ChEBI" id="CHEBI:13193"/>
        <dbReference type="ChEBI" id="CHEBI:15378"/>
        <dbReference type="ChEBI" id="CHEBI:17319"/>
        <dbReference type="ChEBI" id="CHEBI:17499"/>
        <dbReference type="ChEBI" id="CHEBI:29917"/>
        <dbReference type="ChEBI" id="CHEBI:29961"/>
        <dbReference type="ChEBI" id="CHEBI:57844"/>
        <dbReference type="ChEBI" id="CHEBI:57856"/>
        <dbReference type="ChEBI" id="CHEBI:59789"/>
        <dbReference type="ChEBI" id="CHEBI:64428"/>
        <dbReference type="ChEBI" id="CHEBI:73599"/>
        <dbReference type="EC" id="2.8.4.4"/>
    </reaction>
</comment>
<dbReference type="NCBIfam" id="TIGR01125">
    <property type="entry name" value="30S ribosomal protein S12 methylthiotransferase RimO"/>
    <property type="match status" value="1"/>
</dbReference>
<evidence type="ECO:0000313" key="12">
    <source>
        <dbReference type="Proteomes" id="UP000006176"/>
    </source>
</evidence>
<dbReference type="PANTHER" id="PTHR43837">
    <property type="entry name" value="RIBOSOMAL PROTEIN S12 METHYLTHIOTRANSFERASE RIMO"/>
    <property type="match status" value="1"/>
</dbReference>
<accession>I3XV24</accession>
<proteinExistence type="inferred from homology"/>
<feature type="domain" description="MTTase N-terminal" evidence="9">
    <location>
        <begin position="2"/>
        <end position="114"/>
    </location>
</feature>
<evidence type="ECO:0000256" key="6">
    <source>
        <dbReference type="ARBA" id="ARBA00023004"/>
    </source>
</evidence>
<feature type="binding site" evidence="8">
    <location>
        <position position="145"/>
    </location>
    <ligand>
        <name>[4Fe-4S] cluster</name>
        <dbReference type="ChEBI" id="CHEBI:49883"/>
        <label>2</label>
        <note>4Fe-4S-S-AdoMet</note>
    </ligand>
</feature>
<evidence type="ECO:0000259" key="9">
    <source>
        <dbReference type="PROSITE" id="PS51449"/>
    </source>
</evidence>
<evidence type="ECO:0000313" key="11">
    <source>
        <dbReference type="EMBL" id="AFL67798.1"/>
    </source>
</evidence>
<dbReference type="InterPro" id="IPR002792">
    <property type="entry name" value="TRAM_dom"/>
</dbReference>
<evidence type="ECO:0000259" key="10">
    <source>
        <dbReference type="PROSITE" id="PS51918"/>
    </source>
</evidence>
<dbReference type="KEGG" id="sba:Sulba_0480"/>
<reference evidence="11 12" key="1">
    <citation type="submission" date="2012-06" db="EMBL/GenBank/DDBJ databases">
        <title>Complete sequence of Sulfurospirillum barnesii SES-3.</title>
        <authorList>
            <consortium name="US DOE Joint Genome Institute"/>
            <person name="Lucas S."/>
            <person name="Han J."/>
            <person name="Lapidus A."/>
            <person name="Cheng J.-F."/>
            <person name="Goodwin L."/>
            <person name="Pitluck S."/>
            <person name="Peters L."/>
            <person name="Ovchinnikova G."/>
            <person name="Lu M."/>
            <person name="Detter J.C."/>
            <person name="Han C."/>
            <person name="Tapia R."/>
            <person name="Land M."/>
            <person name="Hauser L."/>
            <person name="Kyrpides N."/>
            <person name="Ivanova N."/>
            <person name="Pagani I."/>
            <person name="Stolz J."/>
            <person name="Arkin A."/>
            <person name="Dehal P."/>
            <person name="Oremland R."/>
            <person name="Saltikov C."/>
            <person name="Basu P."/>
            <person name="Hollibaugh J."/>
            <person name="Newman D."/>
            <person name="Stolyar S."/>
            <person name="Hazen T."/>
            <person name="Woyke T."/>
        </authorList>
    </citation>
    <scope>NUCLEOTIDE SEQUENCE [LARGE SCALE GENOMIC DNA]</scope>
    <source>
        <strain evidence="12">ATCC 700032 / DSM 10660 / SES-3</strain>
    </source>
</reference>
<feature type="binding site" evidence="8">
    <location>
        <position position="11"/>
    </location>
    <ligand>
        <name>[4Fe-4S] cluster</name>
        <dbReference type="ChEBI" id="CHEBI:49883"/>
        <label>1</label>
    </ligand>
</feature>
<dbReference type="GO" id="GO:0005840">
    <property type="term" value="C:ribosome"/>
    <property type="evidence" value="ECO:0007669"/>
    <property type="project" value="UniProtKB-KW"/>
</dbReference>
<organism evidence="11 12">
    <name type="scientific">Sulfurospirillum barnesii (strain ATCC 700032 / DSM 10660 / SES-3)</name>
    <dbReference type="NCBI Taxonomy" id="760154"/>
    <lineage>
        <taxon>Bacteria</taxon>
        <taxon>Pseudomonadati</taxon>
        <taxon>Campylobacterota</taxon>
        <taxon>Epsilonproteobacteria</taxon>
        <taxon>Campylobacterales</taxon>
        <taxon>Sulfurospirillaceae</taxon>
        <taxon>Sulfurospirillum</taxon>
    </lineage>
</organism>
<dbReference type="GO" id="GO:0051539">
    <property type="term" value="F:4 iron, 4 sulfur cluster binding"/>
    <property type="evidence" value="ECO:0007669"/>
    <property type="project" value="UniProtKB-UniRule"/>
</dbReference>
<keyword evidence="6 8" id="KW-0408">Iron</keyword>
<name>I3XV24_SULBS</name>
<keyword evidence="11" id="KW-0687">Ribonucleoprotein</keyword>
<protein>
    <recommendedName>
        <fullName evidence="8">Ribosomal protein uS12 methylthiotransferase RimO</fullName>
        <shortName evidence="8">uS12 MTTase</shortName>
        <shortName evidence="8">uS12 methylthiotransferase</shortName>
        <ecNumber evidence="8">2.8.4.4</ecNumber>
    </recommendedName>
    <alternativeName>
        <fullName evidence="8">Ribosomal protein uS12 (aspartate-C(3))-methylthiotransferase</fullName>
    </alternativeName>
    <alternativeName>
        <fullName evidence="8">Ribosome maturation factor RimO</fullName>
    </alternativeName>
</protein>
<dbReference type="PROSITE" id="PS51449">
    <property type="entry name" value="MTTASE_N"/>
    <property type="match status" value="1"/>
</dbReference>
<gene>
    <name evidence="8" type="primary">rimO</name>
    <name evidence="11" type="ordered locus">Sulba_0480</name>
</gene>
<dbReference type="eggNOG" id="COG0621">
    <property type="taxonomic scope" value="Bacteria"/>
</dbReference>
<comment type="cofactor">
    <cofactor evidence="8">
        <name>[4Fe-4S] cluster</name>
        <dbReference type="ChEBI" id="CHEBI:49883"/>
    </cofactor>
    <text evidence="8">Binds 2 [4Fe-4S] clusters. One cluster is coordinated with 3 cysteines and an exchangeable S-adenosyl-L-methionine.</text>
</comment>
<dbReference type="STRING" id="760154.Sulba_0480"/>
<dbReference type="InterPro" id="IPR005840">
    <property type="entry name" value="Ribosomal_uS12_MeSTrfase_RimO"/>
</dbReference>
<dbReference type="HAMAP" id="MF_01865">
    <property type="entry name" value="MTTase_RimO"/>
    <property type="match status" value="1"/>
</dbReference>
<dbReference type="SFLD" id="SFLDG01061">
    <property type="entry name" value="methylthiotransferase"/>
    <property type="match status" value="1"/>
</dbReference>
<dbReference type="InterPro" id="IPR023404">
    <property type="entry name" value="rSAM_horseshoe"/>
</dbReference>
<dbReference type="SMART" id="SM00729">
    <property type="entry name" value="Elp3"/>
    <property type="match status" value="1"/>
</dbReference>
<dbReference type="Pfam" id="PF18693">
    <property type="entry name" value="TRAM_2"/>
    <property type="match status" value="1"/>
</dbReference>
<dbReference type="EMBL" id="CP003333">
    <property type="protein sequence ID" value="AFL67798.1"/>
    <property type="molecule type" value="Genomic_DNA"/>
</dbReference>
<feature type="binding site" evidence="8">
    <location>
        <position position="45"/>
    </location>
    <ligand>
        <name>[4Fe-4S] cluster</name>
        <dbReference type="ChEBI" id="CHEBI:49883"/>
        <label>1</label>
    </ligand>
</feature>
<dbReference type="GO" id="GO:0035599">
    <property type="term" value="F:aspartic acid methylthiotransferase activity"/>
    <property type="evidence" value="ECO:0007669"/>
    <property type="project" value="TreeGrafter"/>
</dbReference>
<dbReference type="InterPro" id="IPR012340">
    <property type="entry name" value="NA-bd_OB-fold"/>
</dbReference>
<dbReference type="SFLD" id="SFLDF00274">
    <property type="entry name" value="ribosomal_protein_S12_methylth"/>
    <property type="match status" value="1"/>
</dbReference>
<evidence type="ECO:0000256" key="1">
    <source>
        <dbReference type="ARBA" id="ARBA00022485"/>
    </source>
</evidence>
<keyword evidence="5 8" id="KW-0479">Metal-binding</keyword>
<comment type="similarity">
    <text evidence="8">Belongs to the methylthiotransferase family. RimO subfamily.</text>
</comment>
<dbReference type="InterPro" id="IPR006638">
    <property type="entry name" value="Elp3/MiaA/NifB-like_rSAM"/>
</dbReference>
<dbReference type="Pfam" id="PF00919">
    <property type="entry name" value="UPF0004"/>
    <property type="match status" value="1"/>
</dbReference>
<comment type="subcellular location">
    <subcellularLocation>
        <location evidence="8">Cytoplasm</location>
    </subcellularLocation>
</comment>
<dbReference type="PROSITE" id="PS51918">
    <property type="entry name" value="RADICAL_SAM"/>
    <property type="match status" value="1"/>
</dbReference>
<comment type="function">
    <text evidence="8">Catalyzes the methylthiolation of an aspartic acid residue of ribosomal protein uS12.</text>
</comment>
<dbReference type="AlphaFoldDB" id="I3XV24"/>
<dbReference type="InterPro" id="IPR058240">
    <property type="entry name" value="rSAM_sf"/>
</dbReference>
<dbReference type="InterPro" id="IPR007197">
    <property type="entry name" value="rSAM"/>
</dbReference>
<evidence type="ECO:0000256" key="3">
    <source>
        <dbReference type="ARBA" id="ARBA00022679"/>
    </source>
</evidence>
<dbReference type="Gene3D" id="2.40.50.140">
    <property type="entry name" value="Nucleic acid-binding proteins"/>
    <property type="match status" value="1"/>
</dbReference>
<dbReference type="RefSeq" id="WP_014768678.1">
    <property type="nucleotide sequence ID" value="NC_018002.1"/>
</dbReference>
<dbReference type="HOGENOM" id="CLU_018697_0_1_7"/>
<dbReference type="Pfam" id="PF04055">
    <property type="entry name" value="Radical_SAM"/>
    <property type="match status" value="1"/>
</dbReference>
<dbReference type="OrthoDB" id="9805215at2"/>
<evidence type="ECO:0000256" key="8">
    <source>
        <dbReference type="HAMAP-Rule" id="MF_01865"/>
    </source>
</evidence>
<dbReference type="SFLD" id="SFLDG01082">
    <property type="entry name" value="B12-binding_domain_containing"/>
    <property type="match status" value="1"/>
</dbReference>
<evidence type="ECO:0000256" key="7">
    <source>
        <dbReference type="ARBA" id="ARBA00023014"/>
    </source>
</evidence>
<keyword evidence="7 8" id="KW-0411">Iron-sulfur</keyword>
<dbReference type="Gene3D" id="3.40.50.12160">
    <property type="entry name" value="Methylthiotransferase, N-terminal domain"/>
    <property type="match status" value="1"/>
</dbReference>
<dbReference type="PANTHER" id="PTHR43837:SF1">
    <property type="entry name" value="RIBOSOMAL PROTEIN US12 METHYLTHIOTRANSFERASE RIMO"/>
    <property type="match status" value="1"/>
</dbReference>
<evidence type="ECO:0000256" key="5">
    <source>
        <dbReference type="ARBA" id="ARBA00022723"/>
    </source>
</evidence>
<dbReference type="InterPro" id="IPR038135">
    <property type="entry name" value="Methylthiotransferase_N_sf"/>
</dbReference>
<dbReference type="GO" id="GO:0005829">
    <property type="term" value="C:cytosol"/>
    <property type="evidence" value="ECO:0007669"/>
    <property type="project" value="TreeGrafter"/>
</dbReference>
<sequence length="436" mass="49040">MKKLHLVSLGCNKNLVDSEVMLGKLRAYEMCDDASQADVLIVNTCGFIGPAKEESLNTIFSLHEARKKGSLLVMAGCLSERYKEDLTKELKEVDLFTGVGDYDKIDEIIALRQNRFTPATYLMNEEERVITGSNAHAYVKLSEGCNQACSFCAIPGFKGKLHSRTLDSLVKEVKILVSKGFFDFSFISQDSSSYLRDMGEKEGLIALIDAVEKIEGVKSARILYLYPTTTSNALIERIIASPLFHNYFDMPIQHISDAMLKRMKRGAGRERIIEQLELMRQAPNSFIRTSFIVGHPGESEAEFEELLEFTKHFDFDRVNIFAYSDEEDTSAYEMSEKIETKIINKRIKALDKIVQAKTKKSFEKEVGKEVVLLIEGESSEHELFMGARELLWAPQIDGEILVNDSDVENVRIGTCYKATITECVGDKLIATITALA</sequence>
<keyword evidence="4 8" id="KW-0949">S-adenosyl-L-methionine</keyword>
<dbReference type="PATRIC" id="fig|760154.4.peg.478"/>
<keyword evidence="1 8" id="KW-0004">4Fe-4S</keyword>
<keyword evidence="11" id="KW-0689">Ribosomal protein</keyword>
<dbReference type="GO" id="GO:0006400">
    <property type="term" value="P:tRNA modification"/>
    <property type="evidence" value="ECO:0007669"/>
    <property type="project" value="InterPro"/>
</dbReference>
<dbReference type="PROSITE" id="PS01278">
    <property type="entry name" value="MTTASE_RADICAL"/>
    <property type="match status" value="1"/>
</dbReference>
<dbReference type="GO" id="GO:0046872">
    <property type="term" value="F:metal ion binding"/>
    <property type="evidence" value="ECO:0007669"/>
    <property type="project" value="UniProtKB-KW"/>
</dbReference>
<dbReference type="EC" id="2.8.4.4" evidence="8"/>
<keyword evidence="12" id="KW-1185">Reference proteome</keyword>
<evidence type="ECO:0000256" key="2">
    <source>
        <dbReference type="ARBA" id="ARBA00022490"/>
    </source>
</evidence>
<dbReference type="Gene3D" id="3.80.30.20">
    <property type="entry name" value="tm_1862 like domain"/>
    <property type="match status" value="1"/>
</dbReference>
<dbReference type="InterPro" id="IPR013848">
    <property type="entry name" value="Methylthiotransferase_N"/>
</dbReference>
<dbReference type="GO" id="GO:0103039">
    <property type="term" value="F:protein methylthiotransferase activity"/>
    <property type="evidence" value="ECO:0007669"/>
    <property type="project" value="UniProtKB-EC"/>
</dbReference>
<feature type="binding site" evidence="8">
    <location>
        <position position="149"/>
    </location>
    <ligand>
        <name>[4Fe-4S] cluster</name>
        <dbReference type="ChEBI" id="CHEBI:49883"/>
        <label>2</label>
        <note>4Fe-4S-S-AdoMet</note>
    </ligand>
</feature>
<evidence type="ECO:0000256" key="4">
    <source>
        <dbReference type="ARBA" id="ARBA00022691"/>
    </source>
</evidence>
<dbReference type="SUPFAM" id="SSF102114">
    <property type="entry name" value="Radical SAM enzymes"/>
    <property type="match status" value="1"/>
</dbReference>
<dbReference type="Proteomes" id="UP000006176">
    <property type="component" value="Chromosome"/>
</dbReference>
<dbReference type="NCBIfam" id="TIGR00089">
    <property type="entry name" value="MiaB/RimO family radical SAM methylthiotransferase"/>
    <property type="match status" value="1"/>
</dbReference>
<keyword evidence="2 8" id="KW-0963">Cytoplasm</keyword>
<keyword evidence="3 8" id="KW-0808">Transferase</keyword>
<dbReference type="SFLD" id="SFLDS00029">
    <property type="entry name" value="Radical_SAM"/>
    <property type="match status" value="1"/>
</dbReference>
<feature type="domain" description="Radical SAM core" evidence="10">
    <location>
        <begin position="131"/>
        <end position="363"/>
    </location>
</feature>
<dbReference type="InterPro" id="IPR020612">
    <property type="entry name" value="Methylthiotransferase_CS"/>
</dbReference>
<dbReference type="InterPro" id="IPR005839">
    <property type="entry name" value="Methylthiotransferase"/>
</dbReference>
<feature type="binding site" evidence="8">
    <location>
        <position position="152"/>
    </location>
    <ligand>
        <name>[4Fe-4S] cluster</name>
        <dbReference type="ChEBI" id="CHEBI:49883"/>
        <label>2</label>
        <note>4Fe-4S-S-AdoMet</note>
    </ligand>
</feature>
<feature type="binding site" evidence="8">
    <location>
        <position position="77"/>
    </location>
    <ligand>
        <name>[4Fe-4S] cluster</name>
        <dbReference type="ChEBI" id="CHEBI:49883"/>
        <label>1</label>
    </ligand>
</feature>